<reference evidence="1 2" key="1">
    <citation type="submission" date="2006-10" db="EMBL/GenBank/DDBJ databases">
        <title>The Genome Sequence of Batrachochytrium dendrobatidis JEL423.</title>
        <authorList>
            <consortium name="The Broad Institute Genome Sequencing Platform"/>
            <person name="Birren B."/>
            <person name="Lander E."/>
            <person name="Galagan J."/>
            <person name="Cuomo C."/>
            <person name="Devon K."/>
            <person name="Jaffe D."/>
            <person name="Butler J."/>
            <person name="Alvarez P."/>
            <person name="Gnerre S."/>
            <person name="Grabherr M."/>
            <person name="Kleber M."/>
            <person name="Mauceli E."/>
            <person name="Brockman W."/>
            <person name="Young S."/>
            <person name="LaButti K."/>
            <person name="Sykes S."/>
            <person name="DeCaprio D."/>
            <person name="Crawford M."/>
            <person name="Koehrsen M."/>
            <person name="Engels R."/>
            <person name="Montgomery P."/>
            <person name="Pearson M."/>
            <person name="Howarth C."/>
            <person name="Larson L."/>
            <person name="White J."/>
            <person name="O'Leary S."/>
            <person name="Kodira C."/>
            <person name="Zeng Q."/>
            <person name="Yandava C."/>
            <person name="Alvarado L."/>
            <person name="Longcore J."/>
            <person name="James T."/>
        </authorList>
    </citation>
    <scope>NUCLEOTIDE SEQUENCE [LARGE SCALE GENOMIC DNA]</scope>
    <source>
        <strain evidence="1 2">JEL423</strain>
    </source>
</reference>
<gene>
    <name evidence="1" type="ORF">BDEG_26282</name>
</gene>
<dbReference type="EMBL" id="DS022308">
    <property type="protein sequence ID" value="OAJ42888.1"/>
    <property type="molecule type" value="Genomic_DNA"/>
</dbReference>
<dbReference type="Proteomes" id="UP000077115">
    <property type="component" value="Unassembled WGS sequence"/>
</dbReference>
<sequence length="162" mass="18735">MIPVFWRESAEIDEISSTRVLDEICCKRRGLPHWCISRNFWPNSASLLTKGFGSWKRRREDFARPLQCGYPFVSFAIDLDGIVYASTIHLLEIGMDRTYKTSTSLSEILRWFTWFMTAIKSVSPRASSEDLTDTMTADSLTRLRSCFEPKVPIQNKKAKIEK</sequence>
<dbReference type="OrthoDB" id="2141765at2759"/>
<reference evidence="1 2" key="2">
    <citation type="submission" date="2016-05" db="EMBL/GenBank/DDBJ databases">
        <title>Lineage-specific infection strategies underlie the spectrum of fungal disease in amphibians.</title>
        <authorList>
            <person name="Cuomo C.A."/>
            <person name="Farrer R.A."/>
            <person name="James T."/>
            <person name="Longcore J."/>
            <person name="Birren B."/>
        </authorList>
    </citation>
    <scope>NUCLEOTIDE SEQUENCE [LARGE SCALE GENOMIC DNA]</scope>
    <source>
        <strain evidence="1 2">JEL423</strain>
    </source>
</reference>
<dbReference type="AlphaFoldDB" id="A0A177WRY6"/>
<evidence type="ECO:0000313" key="1">
    <source>
        <dbReference type="EMBL" id="OAJ42888.1"/>
    </source>
</evidence>
<accession>A0A177WRY6</accession>
<organism evidence="1 2">
    <name type="scientific">Batrachochytrium dendrobatidis (strain JEL423)</name>
    <dbReference type="NCBI Taxonomy" id="403673"/>
    <lineage>
        <taxon>Eukaryota</taxon>
        <taxon>Fungi</taxon>
        <taxon>Fungi incertae sedis</taxon>
        <taxon>Chytridiomycota</taxon>
        <taxon>Chytridiomycota incertae sedis</taxon>
        <taxon>Chytridiomycetes</taxon>
        <taxon>Rhizophydiales</taxon>
        <taxon>Rhizophydiales incertae sedis</taxon>
        <taxon>Batrachochytrium</taxon>
    </lineage>
</organism>
<dbReference type="VEuPathDB" id="FungiDB:BDEG_26282"/>
<proteinExistence type="predicted"/>
<dbReference type="PANTHER" id="PTHR33206">
    <property type="entry name" value="PROTEIN CBG10425"/>
    <property type="match status" value="1"/>
</dbReference>
<evidence type="ECO:0000313" key="2">
    <source>
        <dbReference type="Proteomes" id="UP000077115"/>
    </source>
</evidence>
<dbReference type="PANTHER" id="PTHR33206:SF1">
    <property type="entry name" value="DNA-DIRECTED DNA POLYMERASE"/>
    <property type="match status" value="1"/>
</dbReference>
<protein>
    <submittedName>
        <fullName evidence="1">Uncharacterized protein</fullName>
    </submittedName>
</protein>
<name>A0A177WRY6_BATDL</name>